<dbReference type="Proteomes" id="UP000183974">
    <property type="component" value="Unassembled WGS sequence"/>
</dbReference>
<feature type="transmembrane region" description="Helical" evidence="1">
    <location>
        <begin position="50"/>
        <end position="70"/>
    </location>
</feature>
<dbReference type="EMBL" id="FRBR01000009">
    <property type="protein sequence ID" value="SHM06496.1"/>
    <property type="molecule type" value="Genomic_DNA"/>
</dbReference>
<keyword evidence="1" id="KW-0472">Membrane</keyword>
<protein>
    <submittedName>
        <fullName evidence="2">Uncharacterized protein</fullName>
    </submittedName>
</protein>
<dbReference type="AlphaFoldDB" id="A0A1M7FR86"/>
<dbReference type="RefSeq" id="WP_073035555.1">
    <property type="nucleotide sequence ID" value="NZ_BMLR01000010.1"/>
</dbReference>
<keyword evidence="3" id="KW-1185">Reference proteome</keyword>
<evidence type="ECO:0000313" key="3">
    <source>
        <dbReference type="Proteomes" id="UP000183974"/>
    </source>
</evidence>
<feature type="transmembrane region" description="Helical" evidence="1">
    <location>
        <begin position="18"/>
        <end position="38"/>
    </location>
</feature>
<keyword evidence="1" id="KW-0812">Transmembrane</keyword>
<proteinExistence type="predicted"/>
<name>A0A1M7FR86_9RHOB</name>
<gene>
    <name evidence="2" type="ORF">SAMN05444398_10992</name>
</gene>
<evidence type="ECO:0000313" key="2">
    <source>
        <dbReference type="EMBL" id="SHM06496.1"/>
    </source>
</evidence>
<reference evidence="2 3" key="1">
    <citation type="submission" date="2016-11" db="EMBL/GenBank/DDBJ databases">
        <authorList>
            <person name="Jaros S."/>
            <person name="Januszkiewicz K."/>
            <person name="Wedrychowicz H."/>
        </authorList>
    </citation>
    <scope>NUCLEOTIDE SEQUENCE [LARGE SCALE GENOMIC DNA]</scope>
    <source>
        <strain evidence="2 3">DSM 29589</strain>
    </source>
</reference>
<organism evidence="2 3">
    <name type="scientific">Roseovarius pacificus</name>
    <dbReference type="NCBI Taxonomy" id="337701"/>
    <lineage>
        <taxon>Bacteria</taxon>
        <taxon>Pseudomonadati</taxon>
        <taxon>Pseudomonadota</taxon>
        <taxon>Alphaproteobacteria</taxon>
        <taxon>Rhodobacterales</taxon>
        <taxon>Roseobacteraceae</taxon>
        <taxon>Roseovarius</taxon>
    </lineage>
</organism>
<sequence>MPEEMQARIAAMFRGDKIFALGFVAVLWVVVLFVYFSVRDTIGGGTIANVLIVAGALVLLFNTAAIFAMIRQYAAERDFIYGLDIRHLDEMKRAKRDR</sequence>
<keyword evidence="1" id="KW-1133">Transmembrane helix</keyword>
<accession>A0A1M7FR86</accession>
<dbReference type="STRING" id="337701.SAMN05444398_10992"/>
<evidence type="ECO:0000256" key="1">
    <source>
        <dbReference type="SAM" id="Phobius"/>
    </source>
</evidence>